<reference evidence="4" key="1">
    <citation type="submission" date="2017-06" db="EMBL/GenBank/DDBJ databases">
        <authorList>
            <person name="Varghese N."/>
            <person name="Submissions S."/>
        </authorList>
    </citation>
    <scope>NUCLEOTIDE SEQUENCE [LARGE SCALE GENOMIC DNA]</scope>
    <source>
        <strain evidence="4">DSM 26170</strain>
    </source>
</reference>
<organism evidence="2 4">
    <name type="scientific">Paracoccus sediminis</name>
    <dbReference type="NCBI Taxonomy" id="1214787"/>
    <lineage>
        <taxon>Bacteria</taxon>
        <taxon>Pseudomonadati</taxon>
        <taxon>Pseudomonadota</taxon>
        <taxon>Alphaproteobacteria</taxon>
        <taxon>Rhodobacterales</taxon>
        <taxon>Paracoccaceae</taxon>
        <taxon>Paracoccus</taxon>
    </lineage>
</organism>
<evidence type="ECO:0000313" key="5">
    <source>
        <dbReference type="Proteomes" id="UP000292859"/>
    </source>
</evidence>
<proteinExistence type="predicted"/>
<dbReference type="EMBL" id="FZNM01000009">
    <property type="protein sequence ID" value="SNR56783.1"/>
    <property type="molecule type" value="Genomic_DNA"/>
</dbReference>
<feature type="compositionally biased region" description="Basic and acidic residues" evidence="1">
    <location>
        <begin position="727"/>
        <end position="741"/>
    </location>
</feature>
<sequence length="754" mass="81625">MAGLFGSGKNIAPATPVKVQVSPTPQQAALRPPQQDTGGNAKALASALGSLNGSLRRYAEVDLAIKENPESLANREWIARAQQMSKEELEAALHNGETDGRRVREDAAHLLLGEKAVSDTRAEIAEYFNTGFDYQSGDAQAEIDEIITRHAQALPTDISRAAFTRGMGTFRQGWLDKVTEIKVSDAKVKVNSAIVDSFRNTIDDAQANGRTAAETAALVLERSASNRTFLGLSGQEQNETILAIAQEAANRGDVDLVDALVNGERKGAGGETIPALSRIAGISDKTTRLMDVARNRQTEVLERENFAIYDGLNRKVADGTFTQADAEPLIAKGALSAKGAATAVRQSDANRAQAQARAAREQQELGYKQANERQTAAVVAAATHELETYAGVTNIRDVEVVSKSGEGTTTVSKKQIIDTAIARKEQALQDKRAMLIQEGTSEADADRIVNRDRVSFYAANALDNSAWQMQFNGIAAMVAPDALAKGGAPSQQAQDVAELYLQVRAANPAYAEGIVSNPQAREFLDAYEIERNVTRLPPDRAAVAASLWQAKPEHEKNRYRMKDEDRDKMSGQVLNDALGGGWFTSVDTGGANYALVRSKVEQLSRMNLPEAVIKQRTEEWLKTSTTSVNGMLMVTNGRTPSDFKPLAEARLATLFEEVKEAEVLDDEDASDLYLVPTPSGGSWTVWSKSRRVPLAYTITEADLERGRQAARDKRAAEGAAASGDAAAIRRQEADTQQRMRDADADISAGFGFWQ</sequence>
<reference evidence="2" key="2">
    <citation type="submission" date="2017-06" db="EMBL/GenBank/DDBJ databases">
        <authorList>
            <person name="Kim H.J."/>
            <person name="Triplett B.A."/>
        </authorList>
    </citation>
    <scope>NUCLEOTIDE SEQUENCE [LARGE SCALE GENOMIC DNA]</scope>
    <source>
        <strain evidence="2">DSM 26170</strain>
    </source>
</reference>
<keyword evidence="5" id="KW-1185">Reference proteome</keyword>
<evidence type="ECO:0000313" key="2">
    <source>
        <dbReference type="EMBL" id="SNR56783.1"/>
    </source>
</evidence>
<evidence type="ECO:0000313" key="3">
    <source>
        <dbReference type="EMBL" id="TBN49650.1"/>
    </source>
</evidence>
<feature type="compositionally biased region" description="Low complexity" evidence="1">
    <location>
        <begin position="717"/>
        <end position="726"/>
    </location>
</feature>
<reference evidence="3 5" key="3">
    <citation type="submission" date="2019-02" db="EMBL/GenBank/DDBJ databases">
        <authorList>
            <person name="Zhang G."/>
        </authorList>
    </citation>
    <scope>NUCLEOTIDE SEQUENCE [LARGE SCALE GENOMIC DNA]</scope>
    <source>
        <strain evidence="3 5">CMB17</strain>
    </source>
</reference>
<evidence type="ECO:0000256" key="1">
    <source>
        <dbReference type="SAM" id="MobiDB-lite"/>
    </source>
</evidence>
<dbReference type="EMBL" id="SIRL01000007">
    <property type="protein sequence ID" value="TBN49650.1"/>
    <property type="molecule type" value="Genomic_DNA"/>
</dbReference>
<dbReference type="RefSeq" id="WP_089388611.1">
    <property type="nucleotide sequence ID" value="NZ_FZNM01000009.1"/>
</dbReference>
<evidence type="ECO:0000313" key="4">
    <source>
        <dbReference type="Proteomes" id="UP000198409"/>
    </source>
</evidence>
<name>A0A238XE78_9RHOB</name>
<gene>
    <name evidence="3" type="ORF">EYF88_11325</name>
    <name evidence="2" type="ORF">SAMN06265378_10987</name>
</gene>
<dbReference type="AlphaFoldDB" id="A0A238XE78"/>
<feature type="region of interest" description="Disordered" evidence="1">
    <location>
        <begin position="15"/>
        <end position="40"/>
    </location>
</feature>
<dbReference type="Proteomes" id="UP000198409">
    <property type="component" value="Unassembled WGS sequence"/>
</dbReference>
<feature type="region of interest" description="Disordered" evidence="1">
    <location>
        <begin position="713"/>
        <end position="741"/>
    </location>
</feature>
<accession>A0A238XE78</accession>
<dbReference type="Proteomes" id="UP000292859">
    <property type="component" value="Unassembled WGS sequence"/>
</dbReference>
<dbReference type="OrthoDB" id="8444637at2"/>
<protein>
    <submittedName>
        <fullName evidence="2">Uncharacterized protein</fullName>
    </submittedName>
</protein>